<comment type="caution">
    <text evidence="1">The sequence shown here is derived from an EMBL/GenBank/DDBJ whole genome shotgun (WGS) entry which is preliminary data.</text>
</comment>
<keyword evidence="2" id="KW-1185">Reference proteome</keyword>
<evidence type="ECO:0000313" key="2">
    <source>
        <dbReference type="Proteomes" id="UP001631969"/>
    </source>
</evidence>
<dbReference type="Proteomes" id="UP001631969">
    <property type="component" value="Unassembled WGS sequence"/>
</dbReference>
<protein>
    <submittedName>
        <fullName evidence="1">Uncharacterized protein</fullName>
    </submittedName>
</protein>
<reference evidence="1" key="1">
    <citation type="submission" date="2024-12" db="EMBL/GenBank/DDBJ databases">
        <authorList>
            <person name="Wu N."/>
        </authorList>
    </citation>
    <scope>NUCLEOTIDE SEQUENCE</scope>
    <source>
        <strain evidence="1">P15</strain>
    </source>
</reference>
<evidence type="ECO:0000313" key="1">
    <source>
        <dbReference type="EMBL" id="MFM9329946.1"/>
    </source>
</evidence>
<organism evidence="1 2">
    <name type="scientific">Paenibacillus mesotrionivorans</name>
    <dbReference type="NCBI Taxonomy" id="3160968"/>
    <lineage>
        <taxon>Bacteria</taxon>
        <taxon>Bacillati</taxon>
        <taxon>Bacillota</taxon>
        <taxon>Bacilli</taxon>
        <taxon>Bacillales</taxon>
        <taxon>Paenibacillaceae</taxon>
        <taxon>Paenibacillus</taxon>
    </lineage>
</organism>
<gene>
    <name evidence="1" type="ORF">ACI1P1_16745</name>
</gene>
<dbReference type="EMBL" id="JBJURJ010000010">
    <property type="protein sequence ID" value="MFM9329946.1"/>
    <property type="molecule type" value="Genomic_DNA"/>
</dbReference>
<accession>A0ACC7NYU5</accession>
<proteinExistence type="predicted"/>
<sequence>MGVMVDFVRNHWLFLALVVGSGAAVAFVWSHKQRLFYNKPEP</sequence>
<name>A0ACC7NYU5_9BACL</name>